<dbReference type="Pfam" id="PF09992">
    <property type="entry name" value="NAGPA"/>
    <property type="match status" value="1"/>
</dbReference>
<keyword evidence="1" id="KW-0812">Transmembrane</keyword>
<evidence type="ECO:0000313" key="4">
    <source>
        <dbReference type="Proteomes" id="UP000176191"/>
    </source>
</evidence>
<name>A0A1F5F675_9BACT</name>
<evidence type="ECO:0000313" key="3">
    <source>
        <dbReference type="EMBL" id="OGD75086.1"/>
    </source>
</evidence>
<comment type="caution">
    <text evidence="3">The sequence shown here is derived from an EMBL/GenBank/DDBJ whole genome shotgun (WGS) entry which is preliminary data.</text>
</comment>
<dbReference type="Proteomes" id="UP000176191">
    <property type="component" value="Unassembled WGS sequence"/>
</dbReference>
<reference evidence="3 4" key="1">
    <citation type="journal article" date="2016" name="Nat. Commun.">
        <title>Thousands of microbial genomes shed light on interconnected biogeochemical processes in an aquifer system.</title>
        <authorList>
            <person name="Anantharaman K."/>
            <person name="Brown C.T."/>
            <person name="Hug L.A."/>
            <person name="Sharon I."/>
            <person name="Castelle C.J."/>
            <person name="Probst A.J."/>
            <person name="Thomas B.C."/>
            <person name="Singh A."/>
            <person name="Wilkins M.J."/>
            <person name="Karaoz U."/>
            <person name="Brodie E.L."/>
            <person name="Williams K.H."/>
            <person name="Hubbard S.S."/>
            <person name="Banfield J.F."/>
        </authorList>
    </citation>
    <scope>NUCLEOTIDE SEQUENCE [LARGE SCALE GENOMIC DNA]</scope>
</reference>
<feature type="transmembrane region" description="Helical" evidence="1">
    <location>
        <begin position="21"/>
        <end position="42"/>
    </location>
</feature>
<accession>A0A1F5F675</accession>
<feature type="domain" description="Phosphodiester glycosidase" evidence="2">
    <location>
        <begin position="290"/>
        <end position="395"/>
    </location>
</feature>
<evidence type="ECO:0000256" key="1">
    <source>
        <dbReference type="SAM" id="Phobius"/>
    </source>
</evidence>
<protein>
    <recommendedName>
        <fullName evidence="2">Phosphodiester glycosidase domain-containing protein</fullName>
    </recommendedName>
</protein>
<gene>
    <name evidence="3" type="ORF">A2228_01160</name>
</gene>
<evidence type="ECO:0000259" key="2">
    <source>
        <dbReference type="Pfam" id="PF09992"/>
    </source>
</evidence>
<dbReference type="EMBL" id="MFAK01000015">
    <property type="protein sequence ID" value="OGD75086.1"/>
    <property type="molecule type" value="Genomic_DNA"/>
</dbReference>
<keyword evidence="1" id="KW-1133">Transmembrane helix</keyword>
<keyword evidence="1" id="KW-0472">Membrane</keyword>
<proteinExistence type="predicted"/>
<dbReference type="InterPro" id="IPR018711">
    <property type="entry name" value="NAGPA"/>
</dbReference>
<organism evidence="3 4">
    <name type="scientific">Candidatus Collierbacteria bacterium RIFOXYA2_FULL_46_10</name>
    <dbReference type="NCBI Taxonomy" id="1817726"/>
    <lineage>
        <taxon>Bacteria</taxon>
        <taxon>Candidatus Collieribacteriota</taxon>
    </lineage>
</organism>
<sequence length="397" mass="42478">MIRGWWKQLKIIFYEFYRSGAWKVLVATYVVALIGGLSISWWEAATARQGLTAQVTTSAGEMAELQASAEQYRLWMQEDQVVKNASLSAEMKNIQSTYNEGAKLFEARADLAVFGGKVSSIDNELAKFLNYLSLGEWQKASEQSDKVQGEIDKLAASLVPKAMVATAPVSNTLAASGYSRQKVVTERGEFVVAMVVAPGARVMVETASESDCSDNCPTKSLAEHIAAAGGFAGINGAYFCPPDYARCQGKVNSFDTLAVSGRTKAVLNRANNVYSTIPLVAAYGTSLSFYDQTLQWGVDTSSGGALANYPRLLRDGSIATDDNSSKGMRGFIGVKDGGIVIGHVYSASYADTAEVLRTLGLQNALNLDGGGSSALWYEGAYRVGPGRSLPTAIVLVR</sequence>
<dbReference type="AlphaFoldDB" id="A0A1F5F675"/>